<dbReference type="RefSeq" id="WP_170154103.1">
    <property type="nucleotide sequence ID" value="NZ_BOMO01000057.1"/>
</dbReference>
<proteinExistence type="predicted"/>
<gene>
    <name evidence="2" type="ORF">CLV67_117163</name>
</gene>
<keyword evidence="1" id="KW-0812">Transmembrane</keyword>
<evidence type="ECO:0000313" key="2">
    <source>
        <dbReference type="EMBL" id="PRX17106.1"/>
    </source>
</evidence>
<feature type="transmembrane region" description="Helical" evidence="1">
    <location>
        <begin position="217"/>
        <end position="234"/>
    </location>
</feature>
<organism evidence="2 3">
    <name type="scientific">Actinoplanes italicus</name>
    <dbReference type="NCBI Taxonomy" id="113567"/>
    <lineage>
        <taxon>Bacteria</taxon>
        <taxon>Bacillati</taxon>
        <taxon>Actinomycetota</taxon>
        <taxon>Actinomycetes</taxon>
        <taxon>Micromonosporales</taxon>
        <taxon>Micromonosporaceae</taxon>
        <taxon>Actinoplanes</taxon>
    </lineage>
</organism>
<dbReference type="InterPro" id="IPR025333">
    <property type="entry name" value="DUF4239"/>
</dbReference>
<evidence type="ECO:0000313" key="3">
    <source>
        <dbReference type="Proteomes" id="UP000239415"/>
    </source>
</evidence>
<keyword evidence="1" id="KW-0472">Membrane</keyword>
<comment type="caution">
    <text evidence="2">The sequence shown here is derived from an EMBL/GenBank/DDBJ whole genome shotgun (WGS) entry which is preliminary data.</text>
</comment>
<keyword evidence="1" id="KW-1133">Transmembrane helix</keyword>
<dbReference type="EMBL" id="PVMZ01000017">
    <property type="protein sequence ID" value="PRX17106.1"/>
    <property type="molecule type" value="Genomic_DNA"/>
</dbReference>
<feature type="transmembrane region" description="Helical" evidence="1">
    <location>
        <begin position="49"/>
        <end position="72"/>
    </location>
</feature>
<protein>
    <submittedName>
        <fullName evidence="2">Uncharacterized protein DUF4239</fullName>
    </submittedName>
</protein>
<accession>A0A2T0K2P3</accession>
<keyword evidence="3" id="KW-1185">Reference proteome</keyword>
<feature type="transmembrane region" description="Helical" evidence="1">
    <location>
        <begin position="188"/>
        <end position="210"/>
    </location>
</feature>
<name>A0A2T0K2P3_9ACTN</name>
<evidence type="ECO:0000256" key="1">
    <source>
        <dbReference type="SAM" id="Phobius"/>
    </source>
</evidence>
<dbReference type="Proteomes" id="UP000239415">
    <property type="component" value="Unassembled WGS sequence"/>
</dbReference>
<reference evidence="2 3" key="1">
    <citation type="submission" date="2018-03" db="EMBL/GenBank/DDBJ databases">
        <title>Genomic Encyclopedia of Archaeal and Bacterial Type Strains, Phase II (KMG-II): from individual species to whole genera.</title>
        <authorList>
            <person name="Goeker M."/>
        </authorList>
    </citation>
    <scope>NUCLEOTIDE SEQUENCE [LARGE SCALE GENOMIC DNA]</scope>
    <source>
        <strain evidence="2 3">DSM 43146</strain>
    </source>
</reference>
<sequence>MGKWLAADVPEWVSLIVLVAGLPALMLLLESLVHRRLPHWRSGSHNDAIGIMLSSAAVVYSVAIGMCVVTLWEKRIDARASTEAEAMNLAALAEGARVCAPDVRAAIGAGVLEYNRDVLANWDVRIGGEKIPAVGADLEALGDTIGRIVPATEAQEAFVYDAVRRLTHATELRAEAVRLAHEQQLPNVVWISVLTGSLVVLSLCLTCGIGDGMLRRVLVAGVAATIGVNVFLAAELNYPFLGGVRIEPESYQDVVAHLEQRG</sequence>
<dbReference type="AlphaFoldDB" id="A0A2T0K2P3"/>
<feature type="transmembrane region" description="Helical" evidence="1">
    <location>
        <begin position="12"/>
        <end position="29"/>
    </location>
</feature>
<dbReference type="Pfam" id="PF14023">
    <property type="entry name" value="Bestrophin-like"/>
    <property type="match status" value="1"/>
</dbReference>